<organism evidence="1 2">
    <name type="scientific">Croceitalea dokdonensis DOKDO 023</name>
    <dbReference type="NCBI Taxonomy" id="1300341"/>
    <lineage>
        <taxon>Bacteria</taxon>
        <taxon>Pseudomonadati</taxon>
        <taxon>Bacteroidota</taxon>
        <taxon>Flavobacteriia</taxon>
        <taxon>Flavobacteriales</taxon>
        <taxon>Flavobacteriaceae</taxon>
        <taxon>Croceitalea</taxon>
    </lineage>
</organism>
<gene>
    <name evidence="1" type="ORF">I595_311</name>
</gene>
<reference evidence="1 2" key="1">
    <citation type="submission" date="2015-09" db="EMBL/GenBank/DDBJ databases">
        <title>Genome sequence of the marine flavobacterium Croceitalea dokdonensis DOKDO 023 that contains proton- and sodium-pumping rhodopsins.</title>
        <authorList>
            <person name="Kwon S.-K."/>
            <person name="Lee H.K."/>
            <person name="Kwak M.-J."/>
            <person name="Kim J.F."/>
        </authorList>
    </citation>
    <scope>NUCLEOTIDE SEQUENCE [LARGE SCALE GENOMIC DNA]</scope>
    <source>
        <strain evidence="1 2">DOKDO 023</strain>
    </source>
</reference>
<accession>A0A0P7A999</accession>
<dbReference type="Proteomes" id="UP000050280">
    <property type="component" value="Unassembled WGS sequence"/>
</dbReference>
<name>A0A0P7A999_9FLAO</name>
<protein>
    <submittedName>
        <fullName evidence="1">Uncharacterized protein</fullName>
    </submittedName>
</protein>
<evidence type="ECO:0000313" key="2">
    <source>
        <dbReference type="Proteomes" id="UP000050280"/>
    </source>
</evidence>
<keyword evidence="2" id="KW-1185">Reference proteome</keyword>
<sequence>MKKENFGKTIGERNVKNFRREKIDATQGAFIFRRVDAAA</sequence>
<dbReference type="AlphaFoldDB" id="A0A0P7A999"/>
<dbReference type="STRING" id="1300341.I595_311"/>
<evidence type="ECO:0000313" key="1">
    <source>
        <dbReference type="EMBL" id="KPM33408.1"/>
    </source>
</evidence>
<proteinExistence type="predicted"/>
<dbReference type="EMBL" id="LDJX01000001">
    <property type="protein sequence ID" value="KPM33408.1"/>
    <property type="molecule type" value="Genomic_DNA"/>
</dbReference>
<comment type="caution">
    <text evidence="1">The sequence shown here is derived from an EMBL/GenBank/DDBJ whole genome shotgun (WGS) entry which is preliminary data.</text>
</comment>